<evidence type="ECO:0000313" key="2">
    <source>
        <dbReference type="Proteomes" id="UP000216339"/>
    </source>
</evidence>
<organism evidence="1 2">
    <name type="scientific">Rubrivirga marina</name>
    <dbReference type="NCBI Taxonomy" id="1196024"/>
    <lineage>
        <taxon>Bacteria</taxon>
        <taxon>Pseudomonadati</taxon>
        <taxon>Rhodothermota</taxon>
        <taxon>Rhodothermia</taxon>
        <taxon>Rhodothermales</taxon>
        <taxon>Rubricoccaceae</taxon>
        <taxon>Rubrivirga</taxon>
    </lineage>
</organism>
<reference evidence="1 2" key="1">
    <citation type="submission" date="2016-11" db="EMBL/GenBank/DDBJ databases">
        <title>Study of marine rhodopsin-containing bacteria.</title>
        <authorList>
            <person name="Yoshizawa S."/>
            <person name="Kumagai Y."/>
            <person name="Kogure K."/>
        </authorList>
    </citation>
    <scope>NUCLEOTIDE SEQUENCE [LARGE SCALE GENOMIC DNA]</scope>
    <source>
        <strain evidence="1 2">SAORIC-28</strain>
    </source>
</reference>
<evidence type="ECO:0000313" key="1">
    <source>
        <dbReference type="EMBL" id="PAP76152.1"/>
    </source>
</evidence>
<proteinExistence type="predicted"/>
<dbReference type="EMBL" id="MQWD01000001">
    <property type="protein sequence ID" value="PAP76152.1"/>
    <property type="molecule type" value="Genomic_DNA"/>
</dbReference>
<sequence length="77" mass="8898">MRIACPQCEWEPTASARWTCRCGHAWNTFDTGGKCPKCQTVWRDTQCLACTRWSKHHDWYRDLPPVDALLEETEAAA</sequence>
<dbReference type="AlphaFoldDB" id="A0A271IY76"/>
<dbReference type="Proteomes" id="UP000216339">
    <property type="component" value="Unassembled WGS sequence"/>
</dbReference>
<comment type="caution">
    <text evidence="1">The sequence shown here is derived from an EMBL/GenBank/DDBJ whole genome shotgun (WGS) entry which is preliminary data.</text>
</comment>
<dbReference type="RefSeq" id="WP_095509794.1">
    <property type="nucleotide sequence ID" value="NZ_MQWD01000001.1"/>
</dbReference>
<dbReference type="OrthoDB" id="129642at2"/>
<keyword evidence="2" id="KW-1185">Reference proteome</keyword>
<protein>
    <submittedName>
        <fullName evidence="1">Uncharacterized protein</fullName>
    </submittedName>
</protein>
<accession>A0A271IY76</accession>
<name>A0A271IY76_9BACT</name>
<gene>
    <name evidence="1" type="ORF">BSZ37_06680</name>
</gene>